<dbReference type="AlphaFoldDB" id="N9E8H0"/>
<gene>
    <name evidence="1" type="ORF">F933_02238</name>
</gene>
<sequence>MSIIHTDLSKKLRQMTLKAQGLTQKQPFGSGKEAVLSAIEQLGYVQIDTLSVVARAHHHTLWTRIPDYQSRWLDQLVDEARIFEYWFHAAAYLPMQDFRFVLPKMLSIKNGESRYFKADAQVMRDVYDKIRIDGPQKSREFESFSKNNSSWWNWKPTKIALEQLFMQGDLMISARKGMEKVYDIRDRVLPASVNTTLPTALEYAEYLVKTYLKAYGFTTLKQITHLKTGTLLRNNVETILKQMLEEKMIQKIVTHDQQTIYVLNELMEWNDNSNPPKVSLLSPFDNSIIHRDRVKTHFDFDFRLECYTRQENRKYGYFCLPILFGDVFIGRVDCKAHRKSAEFELIHLHIENTQIDMALWLTPFLETLHNFARFNQCQSIYVSKISPVELCSMIRKHIETIRIT</sequence>
<keyword evidence="2" id="KW-1185">Reference proteome</keyword>
<evidence type="ECO:0000313" key="1">
    <source>
        <dbReference type="EMBL" id="ENW06502.1"/>
    </source>
</evidence>
<organism evidence="1 2">
    <name type="scientific">Acinetobacter beijerinckii CIP 110307</name>
    <dbReference type="NCBI Taxonomy" id="1217648"/>
    <lineage>
        <taxon>Bacteria</taxon>
        <taxon>Pseudomonadati</taxon>
        <taxon>Pseudomonadota</taxon>
        <taxon>Gammaproteobacteria</taxon>
        <taxon>Moraxellales</taxon>
        <taxon>Moraxellaceae</taxon>
        <taxon>Acinetobacter</taxon>
    </lineage>
</organism>
<reference evidence="1 2" key="1">
    <citation type="submission" date="2013-02" db="EMBL/GenBank/DDBJ databases">
        <title>The Genome Sequence of Acinetobacter beijerinckii CIP 110307.</title>
        <authorList>
            <consortium name="The Broad Institute Genome Sequencing Platform"/>
            <consortium name="The Broad Institute Genome Sequencing Center for Infectious Disease"/>
            <person name="Cerqueira G."/>
            <person name="Feldgarden M."/>
            <person name="Courvalin P."/>
            <person name="Perichon B."/>
            <person name="Grillot-Courvalin C."/>
            <person name="Clermont D."/>
            <person name="Rocha E."/>
            <person name="Yoon E.-J."/>
            <person name="Nemec A."/>
            <person name="Walker B."/>
            <person name="Young S.K."/>
            <person name="Zeng Q."/>
            <person name="Gargeya S."/>
            <person name="Fitzgerald M."/>
            <person name="Haas B."/>
            <person name="Abouelleil A."/>
            <person name="Alvarado L."/>
            <person name="Arachchi H.M."/>
            <person name="Berlin A.M."/>
            <person name="Chapman S.B."/>
            <person name="Dewar J."/>
            <person name="Goldberg J."/>
            <person name="Griggs A."/>
            <person name="Gujja S."/>
            <person name="Hansen M."/>
            <person name="Howarth C."/>
            <person name="Imamovic A."/>
            <person name="Larimer J."/>
            <person name="McCowan C."/>
            <person name="Murphy C."/>
            <person name="Neiman D."/>
            <person name="Pearson M."/>
            <person name="Priest M."/>
            <person name="Roberts A."/>
            <person name="Saif S."/>
            <person name="Shea T."/>
            <person name="Sisk P."/>
            <person name="Sykes S."/>
            <person name="Wortman J."/>
            <person name="Nusbaum C."/>
            <person name="Birren B."/>
        </authorList>
    </citation>
    <scope>NUCLEOTIDE SEQUENCE [LARGE SCALE GENOMIC DNA]</scope>
    <source>
        <strain evidence="1 2">CIP 110307</strain>
    </source>
</reference>
<dbReference type="STRING" id="262668.GCA_000931715_01488"/>
<proteinExistence type="predicted"/>
<dbReference type="PANTHER" id="PTHR30528">
    <property type="entry name" value="CYTOPLASMIC PROTEIN"/>
    <property type="match status" value="1"/>
</dbReference>
<dbReference type="Pfam" id="PF06224">
    <property type="entry name" value="AlkZ-like"/>
    <property type="match status" value="1"/>
</dbReference>
<evidence type="ECO:0008006" key="3">
    <source>
        <dbReference type="Google" id="ProtNLM"/>
    </source>
</evidence>
<protein>
    <recommendedName>
        <fullName evidence="3">Winged helix-turn-helix domain-containing protein</fullName>
    </recommendedName>
</protein>
<dbReference type="EMBL" id="APQL01000006">
    <property type="protein sequence ID" value="ENW06502.1"/>
    <property type="molecule type" value="Genomic_DNA"/>
</dbReference>
<accession>N9E8H0</accession>
<evidence type="ECO:0000313" key="2">
    <source>
        <dbReference type="Proteomes" id="UP000017670"/>
    </source>
</evidence>
<dbReference type="eggNOG" id="COG3214">
    <property type="taxonomic scope" value="Bacteria"/>
</dbReference>
<dbReference type="PANTHER" id="PTHR30528:SF0">
    <property type="entry name" value="CYTOPLASMIC PROTEIN"/>
    <property type="match status" value="1"/>
</dbReference>
<name>N9E8H0_9GAMM</name>
<comment type="caution">
    <text evidence="1">The sequence shown here is derived from an EMBL/GenBank/DDBJ whole genome shotgun (WGS) entry which is preliminary data.</text>
</comment>
<dbReference type="HOGENOM" id="CLU_043035_0_1_6"/>
<dbReference type="RefSeq" id="WP_005061166.1">
    <property type="nucleotide sequence ID" value="NZ_KB849765.1"/>
</dbReference>
<dbReference type="Proteomes" id="UP000017670">
    <property type="component" value="Unassembled WGS sequence"/>
</dbReference>
<dbReference type="PATRIC" id="fig|1217648.3.peg.2179"/>
<dbReference type="InterPro" id="IPR009351">
    <property type="entry name" value="AlkZ-like"/>
</dbReference>
<dbReference type="GeneID" id="29856156"/>